<dbReference type="InterPro" id="IPR005202">
    <property type="entry name" value="TF_GRAS"/>
</dbReference>
<reference evidence="6 7" key="1">
    <citation type="submission" date="2024-04" db="EMBL/GenBank/DDBJ databases">
        <authorList>
            <person name="Fracassetti M."/>
        </authorList>
    </citation>
    <scope>NUCLEOTIDE SEQUENCE [LARGE SCALE GENOMIC DNA]</scope>
</reference>
<dbReference type="Pfam" id="PF03514">
    <property type="entry name" value="GRAS"/>
    <property type="match status" value="1"/>
</dbReference>
<keyword evidence="3" id="KW-0804">Transcription</keyword>
<feature type="region of interest" description="SAW" evidence="5">
    <location>
        <begin position="435"/>
        <end position="507"/>
    </location>
</feature>
<gene>
    <name evidence="6" type="ORF">LTRI10_LOCUS48684</name>
</gene>
<comment type="similarity">
    <text evidence="5">Belongs to the GRAS family.</text>
</comment>
<feature type="region of interest" description="VHIID" evidence="5">
    <location>
        <begin position="216"/>
        <end position="281"/>
    </location>
</feature>
<keyword evidence="4" id="KW-0539">Nucleus</keyword>
<keyword evidence="2" id="KW-0805">Transcription regulation</keyword>
<feature type="short sequence motif" description="VHIID" evidence="5">
    <location>
        <begin position="247"/>
        <end position="251"/>
    </location>
</feature>
<evidence type="ECO:0000256" key="1">
    <source>
        <dbReference type="ARBA" id="ARBA00004123"/>
    </source>
</evidence>
<evidence type="ECO:0000256" key="5">
    <source>
        <dbReference type="PROSITE-ProRule" id="PRU01191"/>
    </source>
</evidence>
<dbReference type="Proteomes" id="UP001497516">
    <property type="component" value="Chromosome 8"/>
</dbReference>
<evidence type="ECO:0000256" key="3">
    <source>
        <dbReference type="ARBA" id="ARBA00023163"/>
    </source>
</evidence>
<proteinExistence type="inferred from homology"/>
<comment type="caution">
    <text evidence="5">Lacks conserved residue(s) required for the propagation of feature annotation.</text>
</comment>
<protein>
    <recommendedName>
        <fullName evidence="8">Nodulation signaling pathway 2-like protein</fullName>
    </recommendedName>
</protein>
<dbReference type="GO" id="GO:0005634">
    <property type="term" value="C:nucleus"/>
    <property type="evidence" value="ECO:0007669"/>
    <property type="project" value="UniProtKB-SubCell"/>
</dbReference>
<dbReference type="PROSITE" id="PS50985">
    <property type="entry name" value="GRAS"/>
    <property type="match status" value="1"/>
</dbReference>
<evidence type="ECO:0000256" key="2">
    <source>
        <dbReference type="ARBA" id="ARBA00023015"/>
    </source>
</evidence>
<dbReference type="AlphaFoldDB" id="A0AAV2GI70"/>
<evidence type="ECO:0000256" key="4">
    <source>
        <dbReference type="ARBA" id="ARBA00023242"/>
    </source>
</evidence>
<dbReference type="PANTHER" id="PTHR31636">
    <property type="entry name" value="OSJNBA0084A10.13 PROTEIN-RELATED"/>
    <property type="match status" value="1"/>
</dbReference>
<comment type="subcellular location">
    <subcellularLocation>
        <location evidence="1">Nucleus</location>
    </subcellularLocation>
</comment>
<evidence type="ECO:0008006" key="8">
    <source>
        <dbReference type="Google" id="ProtNLM"/>
    </source>
</evidence>
<keyword evidence="7" id="KW-1185">Reference proteome</keyword>
<name>A0AAV2GI70_9ROSI</name>
<organism evidence="6 7">
    <name type="scientific">Linum trigynum</name>
    <dbReference type="NCBI Taxonomy" id="586398"/>
    <lineage>
        <taxon>Eukaryota</taxon>
        <taxon>Viridiplantae</taxon>
        <taxon>Streptophyta</taxon>
        <taxon>Embryophyta</taxon>
        <taxon>Tracheophyta</taxon>
        <taxon>Spermatophyta</taxon>
        <taxon>Magnoliopsida</taxon>
        <taxon>eudicotyledons</taxon>
        <taxon>Gunneridae</taxon>
        <taxon>Pentapetalae</taxon>
        <taxon>rosids</taxon>
        <taxon>fabids</taxon>
        <taxon>Malpighiales</taxon>
        <taxon>Linaceae</taxon>
        <taxon>Linum</taxon>
    </lineage>
</organism>
<sequence>MELEATHFPFYPPIHETNHYHLQCTLEEVLFSFQTEDLEEPVLSDSSSGWEINRLLEIESDLFMDLSTSSSPVFGLDSAELTPLTEEDEEMVTIGDGETTEAVTEAEFVVKKGLDSPLMEEYEEKRLPSLLLMGAEAIEAENFPLCSSVISELTQLGSIVAKTGDASPSSLERLAWFFTQGLRHKAQMTTFSNEILRQFQQQPPEPPTYSVSSPAFHILQELSPYMKFGHFTANQAILEATSDNRNIHVIDFDINEGLQWPPLMADLAAGGSSPASLRLTTLILKNHNGTNLAMVNQTGRLLTEYAKSINLSFEFEAVEMENEVDLDPIRVDESQVLVANCMIHQLHTPNRSFPLLKTFLSGVTNRLSPKLVVLVEEEVYNFEKIPSMSFVEFFCEAIHHYTALSEALSADGIGGMGLEMMEKEVLGVRIVNSLREFPCGASEKLEWGNGFESLQRLFKARAFSHYNVSQANYLVSLFSGGYWVQHERNRLALCWKSRPLVTASIWLPKCGRKRKK</sequence>
<evidence type="ECO:0000313" key="7">
    <source>
        <dbReference type="Proteomes" id="UP001497516"/>
    </source>
</evidence>
<evidence type="ECO:0000313" key="6">
    <source>
        <dbReference type="EMBL" id="CAL1409160.1"/>
    </source>
</evidence>
<accession>A0AAV2GI70</accession>
<dbReference type="EMBL" id="OZ034821">
    <property type="protein sequence ID" value="CAL1409160.1"/>
    <property type="molecule type" value="Genomic_DNA"/>
</dbReference>